<accession>A0A4U3L6L6</accession>
<evidence type="ECO:0008006" key="3">
    <source>
        <dbReference type="Google" id="ProtNLM"/>
    </source>
</evidence>
<comment type="caution">
    <text evidence="1">The sequence shown here is derived from an EMBL/GenBank/DDBJ whole genome shotgun (WGS) entry which is preliminary data.</text>
</comment>
<evidence type="ECO:0000313" key="1">
    <source>
        <dbReference type="EMBL" id="TKK69267.1"/>
    </source>
</evidence>
<protein>
    <recommendedName>
        <fullName evidence="3">Carboxypeptidase regulatory-like domain-containing protein</fullName>
    </recommendedName>
</protein>
<keyword evidence="2" id="KW-1185">Reference proteome</keyword>
<reference evidence="1 2" key="1">
    <citation type="submission" date="2019-05" db="EMBL/GenBank/DDBJ databases">
        <title>Panacibacter sp. strain 17mud1-8 Genome sequencing and assembly.</title>
        <authorList>
            <person name="Chhetri G."/>
        </authorList>
    </citation>
    <scope>NUCLEOTIDE SEQUENCE [LARGE SCALE GENOMIC DNA]</scope>
    <source>
        <strain evidence="1 2">17mud1-8</strain>
    </source>
</reference>
<evidence type="ECO:0000313" key="2">
    <source>
        <dbReference type="Proteomes" id="UP000305848"/>
    </source>
</evidence>
<gene>
    <name evidence="1" type="ORF">FC093_08080</name>
</gene>
<proteinExistence type="predicted"/>
<name>A0A4U3L6L6_9BACT</name>
<sequence>MAYTFRGNLCGYLCENYSEPLEGVTVLLYLPWQTERVTETAVASTKDTFRLVSEQERKDREQLLIGKAQADAQGNFEIVVDEQYSKTAFDIDFVCGTVPHQPPKPRQNEVQFHLTTVYPQWRTNRQEENSYYFQWNYCIASRWWCYIRGYYYDAWVIMGYMYVCGTKTPIPGVKITAMDADFITDDNLGTAVTDASGFFRIDYSSIDFKQTFLSPWIKIETNPGWPPTFVSGPDVYFKYEYNGVAIQSETPANRRNNVGYCLCVTLCLKDIVVTQPQIPASFTKIGNLGNYFINETVAGGNPNVIAAATGKTPASQAFYSCIKLRGNLSQKLNGVAMEYSFDTIETTGAGGSEIGTWTKVKAAQICNAVIGTFFTLTGDPSNPVIIEDYVVGPASGMDANGWIAVPQAGNFAPHIDGEILGLNTTTLNGNTVNMSGLVQGQSTTTKAPLQQNRFFKIRMIKREAGNPATEVVAGVSNPVAMFNTTYNNVPKYGSWMPQTANEMGVACIDIQEMIGGGGGTGCTPITNAIHVNYTAANPNMGSVSLVLNGPGGPYTLENATPVSNVAETFGTATELHNPALVPINTLPNCAYTAILSVELKLTNGEGQISNIYDWMSFCKD</sequence>
<dbReference type="EMBL" id="SZQL01000005">
    <property type="protein sequence ID" value="TKK69267.1"/>
    <property type="molecule type" value="Genomic_DNA"/>
</dbReference>
<dbReference type="AlphaFoldDB" id="A0A4U3L6L6"/>
<dbReference type="Proteomes" id="UP000305848">
    <property type="component" value="Unassembled WGS sequence"/>
</dbReference>
<dbReference type="RefSeq" id="WP_137261262.1">
    <property type="nucleotide sequence ID" value="NZ_SZQL01000005.1"/>
</dbReference>
<dbReference type="OrthoDB" id="4845881at2"/>
<organism evidence="1 2">
    <name type="scientific">Ilyomonas limi</name>
    <dbReference type="NCBI Taxonomy" id="2575867"/>
    <lineage>
        <taxon>Bacteria</taxon>
        <taxon>Pseudomonadati</taxon>
        <taxon>Bacteroidota</taxon>
        <taxon>Chitinophagia</taxon>
        <taxon>Chitinophagales</taxon>
        <taxon>Chitinophagaceae</taxon>
        <taxon>Ilyomonas</taxon>
    </lineage>
</organism>